<dbReference type="GO" id="GO:0030667">
    <property type="term" value="C:secretory granule membrane"/>
    <property type="evidence" value="ECO:0007669"/>
    <property type="project" value="TreeGrafter"/>
</dbReference>
<dbReference type="Pfam" id="PF03351">
    <property type="entry name" value="DOMON"/>
    <property type="match status" value="1"/>
</dbReference>
<dbReference type="FunFam" id="2.60.120.230:FF:000001">
    <property type="entry name" value="Monooxygenase, DBH-like 1"/>
    <property type="match status" value="1"/>
</dbReference>
<evidence type="ECO:0000256" key="5">
    <source>
        <dbReference type="ARBA" id="ARBA00023008"/>
    </source>
</evidence>
<comment type="caution">
    <text evidence="10">The sequence shown here is derived from an EMBL/GenBank/DDBJ whole genome shotgun (WGS) entry which is preliminary data.</text>
</comment>
<accession>A0AAV2QLY5</accession>
<evidence type="ECO:0000313" key="10">
    <source>
        <dbReference type="EMBL" id="CAL4086120.1"/>
    </source>
</evidence>
<dbReference type="InterPro" id="IPR036939">
    <property type="entry name" value="Cu2_ascorb_mOase_N_sf"/>
</dbReference>
<evidence type="ECO:0000256" key="8">
    <source>
        <dbReference type="ARBA" id="ARBA00023180"/>
    </source>
</evidence>
<dbReference type="InterPro" id="IPR000323">
    <property type="entry name" value="Cu2_ascorb_mOase_N"/>
</dbReference>
<dbReference type="GO" id="GO:0042421">
    <property type="term" value="P:norepinephrine biosynthetic process"/>
    <property type="evidence" value="ECO:0007669"/>
    <property type="project" value="TreeGrafter"/>
</dbReference>
<dbReference type="EMBL" id="CAXKWB010007216">
    <property type="protein sequence ID" value="CAL4086120.1"/>
    <property type="molecule type" value="Genomic_DNA"/>
</dbReference>
<dbReference type="InterPro" id="IPR028460">
    <property type="entry name" value="Tbh/DBH"/>
</dbReference>
<dbReference type="InterPro" id="IPR014784">
    <property type="entry name" value="Cu2_ascorb_mOase-like_C"/>
</dbReference>
<evidence type="ECO:0000256" key="4">
    <source>
        <dbReference type="ARBA" id="ARBA00023002"/>
    </source>
</evidence>
<dbReference type="Gene3D" id="2.60.40.1210">
    <property type="entry name" value="Cellobiose dehydrogenase, cytochrome domain"/>
    <property type="match status" value="1"/>
</dbReference>
<dbReference type="GO" id="GO:0042420">
    <property type="term" value="P:dopamine catabolic process"/>
    <property type="evidence" value="ECO:0007669"/>
    <property type="project" value="TreeGrafter"/>
</dbReference>
<dbReference type="InterPro" id="IPR005018">
    <property type="entry name" value="DOMON_domain"/>
</dbReference>
<dbReference type="SMART" id="SM00664">
    <property type="entry name" value="DoH"/>
    <property type="match status" value="1"/>
</dbReference>
<dbReference type="Proteomes" id="UP001497623">
    <property type="component" value="Unassembled WGS sequence"/>
</dbReference>
<dbReference type="Gene3D" id="2.60.120.230">
    <property type="match status" value="1"/>
</dbReference>
<evidence type="ECO:0000256" key="1">
    <source>
        <dbReference type="ARBA" id="ARBA00001973"/>
    </source>
</evidence>
<organism evidence="10 11">
    <name type="scientific">Meganyctiphanes norvegica</name>
    <name type="common">Northern krill</name>
    <name type="synonym">Thysanopoda norvegica</name>
    <dbReference type="NCBI Taxonomy" id="48144"/>
    <lineage>
        <taxon>Eukaryota</taxon>
        <taxon>Metazoa</taxon>
        <taxon>Ecdysozoa</taxon>
        <taxon>Arthropoda</taxon>
        <taxon>Crustacea</taxon>
        <taxon>Multicrustacea</taxon>
        <taxon>Malacostraca</taxon>
        <taxon>Eumalacostraca</taxon>
        <taxon>Eucarida</taxon>
        <taxon>Euphausiacea</taxon>
        <taxon>Euphausiidae</taxon>
        <taxon>Meganyctiphanes</taxon>
    </lineage>
</organism>
<dbReference type="GO" id="GO:0005507">
    <property type="term" value="F:copper ion binding"/>
    <property type="evidence" value="ECO:0007669"/>
    <property type="project" value="InterPro"/>
</dbReference>
<dbReference type="InterPro" id="IPR000945">
    <property type="entry name" value="DBH-like"/>
</dbReference>
<keyword evidence="3" id="KW-0479">Metal-binding</keyword>
<dbReference type="PROSITE" id="PS50836">
    <property type="entry name" value="DOMON"/>
    <property type="match status" value="1"/>
</dbReference>
<evidence type="ECO:0000256" key="3">
    <source>
        <dbReference type="ARBA" id="ARBA00022723"/>
    </source>
</evidence>
<feature type="non-terminal residue" evidence="10">
    <location>
        <position position="587"/>
    </location>
</feature>
<dbReference type="AlphaFoldDB" id="A0AAV2QLY5"/>
<dbReference type="InterPro" id="IPR024548">
    <property type="entry name" value="Cu2_monoox_C"/>
</dbReference>
<comment type="cofactor">
    <cofactor evidence="1">
        <name>Cu(2+)</name>
        <dbReference type="ChEBI" id="CHEBI:29036"/>
    </cofactor>
</comment>
<dbReference type="SUPFAM" id="SSF49344">
    <property type="entry name" value="CBD9-like"/>
    <property type="match status" value="1"/>
</dbReference>
<dbReference type="GO" id="GO:0006589">
    <property type="term" value="P:octopamine biosynthetic process"/>
    <property type="evidence" value="ECO:0007669"/>
    <property type="project" value="TreeGrafter"/>
</dbReference>
<dbReference type="Pfam" id="PF03712">
    <property type="entry name" value="Cu2_monoox_C"/>
    <property type="match status" value="1"/>
</dbReference>
<keyword evidence="11" id="KW-1185">Reference proteome</keyword>
<dbReference type="Gene3D" id="2.60.120.310">
    <property type="entry name" value="Copper type II, ascorbate-dependent monooxygenase, N-terminal domain"/>
    <property type="match status" value="1"/>
</dbReference>
<dbReference type="GO" id="GO:0005615">
    <property type="term" value="C:extracellular space"/>
    <property type="evidence" value="ECO:0007669"/>
    <property type="project" value="TreeGrafter"/>
</dbReference>
<dbReference type="PRINTS" id="PR00767">
    <property type="entry name" value="DBMONOXGNASE"/>
</dbReference>
<dbReference type="PANTHER" id="PTHR10157">
    <property type="entry name" value="DOPAMINE BETA HYDROXYLASE RELATED"/>
    <property type="match status" value="1"/>
</dbReference>
<evidence type="ECO:0000259" key="9">
    <source>
        <dbReference type="PROSITE" id="PS50836"/>
    </source>
</evidence>
<protein>
    <recommendedName>
        <fullName evidence="9">DOMON domain-containing protein</fullName>
    </recommendedName>
</protein>
<evidence type="ECO:0000313" key="11">
    <source>
        <dbReference type="Proteomes" id="UP001497623"/>
    </source>
</evidence>
<comment type="similarity">
    <text evidence="2">Belongs to the copper type II ascorbate-dependent monooxygenase family.</text>
</comment>
<proteinExistence type="inferred from homology"/>
<keyword evidence="8" id="KW-0325">Glycoprotein</keyword>
<keyword evidence="7" id="KW-1015">Disulfide bond</keyword>
<dbReference type="CDD" id="cd09631">
    <property type="entry name" value="DOMON_DOH"/>
    <property type="match status" value="1"/>
</dbReference>
<dbReference type="Pfam" id="PF01082">
    <property type="entry name" value="Cu2_monooxygen"/>
    <property type="match status" value="1"/>
</dbReference>
<sequence length="587" mass="65951">MGAVCKASLPHQEFVHSAVLDHDGSYHMLWTPTEDKIIIEVQVATSGYAGLGFSPSGGMTGADMVIGWIDKLGNVQLHDLHGIGNTRPRVDTSQDFTLLGGYQNDTHIILRFSRPWTTCDADHDFKLAGDTTRVIWAYNGVVPNDLSALPYHAKNRGTKSLYLREPKFQNALNEDLQYWEVKSPNVELPKHLDTLYWCSMFKVPNLKKKNHVVAITPLIQPAINFKYVHHMILYQCHIENSEQVLDKFLVTKGTQCYSANMPLSWSTCTVPLATWAVGSEGAFLPDHVGLPLGEEHGGADYFMLEMHYDNPFFDQGIVDNSGLRVYHTDRLREHDAGVLTIGINVEPLHMIPPGVKQWTSFGQCSSDCTKASYRRTKIFITSIRPYSELVPRQRVVQPHGIIVVLKDDDNYNFNYQEGRSVYPEMKLLPGDSLLAECHYDSSSRINTTFGGFASRDEMCLIFLTYYPKIDLGLCQTTPTAATLLQPLGIYGFYPQTESVNTRTNGTTIEDQQMAANNPLNATEISLGHFLKQLVVNEPPELANRSWYDILNDKATWTNERLTTFQNAVKIGEHKNNCLTPNISSING</sequence>
<name>A0AAV2QLY5_MEGNR</name>
<evidence type="ECO:0000256" key="7">
    <source>
        <dbReference type="ARBA" id="ARBA00023157"/>
    </source>
</evidence>
<dbReference type="InterPro" id="IPR008977">
    <property type="entry name" value="PHM/PNGase_F_dom_sf"/>
</dbReference>
<dbReference type="GO" id="GO:0004500">
    <property type="term" value="F:dopamine beta-monooxygenase activity"/>
    <property type="evidence" value="ECO:0007669"/>
    <property type="project" value="InterPro"/>
</dbReference>
<keyword evidence="4" id="KW-0560">Oxidoreductase</keyword>
<evidence type="ECO:0000256" key="2">
    <source>
        <dbReference type="ARBA" id="ARBA00010676"/>
    </source>
</evidence>
<evidence type="ECO:0000256" key="6">
    <source>
        <dbReference type="ARBA" id="ARBA00023033"/>
    </source>
</evidence>
<keyword evidence="5" id="KW-0186">Copper</keyword>
<gene>
    <name evidence="10" type="ORF">MNOR_LOCUS12919</name>
</gene>
<keyword evidence="6" id="KW-0503">Monooxygenase</keyword>
<dbReference type="SUPFAM" id="SSF49742">
    <property type="entry name" value="PHM/PNGase F"/>
    <property type="match status" value="2"/>
</dbReference>
<feature type="domain" description="DOMON" evidence="9">
    <location>
        <begin position="24"/>
        <end position="139"/>
    </location>
</feature>
<dbReference type="PANTHER" id="PTHR10157:SF23">
    <property type="entry name" value="MOXD1 HOMOLOG 1"/>
    <property type="match status" value="1"/>
</dbReference>
<dbReference type="InterPro" id="IPR045266">
    <property type="entry name" value="DOH_DOMON"/>
</dbReference>
<reference evidence="10 11" key="1">
    <citation type="submission" date="2024-05" db="EMBL/GenBank/DDBJ databases">
        <authorList>
            <person name="Wallberg A."/>
        </authorList>
    </citation>
    <scope>NUCLEOTIDE SEQUENCE [LARGE SCALE GENOMIC DNA]</scope>
</reference>
<dbReference type="FunFam" id="2.60.120.310:FF:000004">
    <property type="entry name" value="DBH-like monooxygenase protein 1"/>
    <property type="match status" value="1"/>
</dbReference>